<dbReference type="GO" id="GO:0003700">
    <property type="term" value="F:DNA-binding transcription factor activity"/>
    <property type="evidence" value="ECO:0007669"/>
    <property type="project" value="InterPro"/>
</dbReference>
<dbReference type="SUPFAM" id="SSF47240">
    <property type="entry name" value="Ferritin-like"/>
    <property type="match status" value="1"/>
</dbReference>
<dbReference type="OrthoDB" id="9797687at2"/>
<dbReference type="Pfam" id="PF20239">
    <property type="entry name" value="DUF6596"/>
    <property type="match status" value="1"/>
</dbReference>
<feature type="domain" description="DUF6596" evidence="5">
    <location>
        <begin position="191"/>
        <end position="291"/>
    </location>
</feature>
<dbReference type="PANTHER" id="PTHR47756">
    <property type="entry name" value="BLL6612 PROTEIN-RELATED"/>
    <property type="match status" value="1"/>
</dbReference>
<comment type="caution">
    <text evidence="6">The sequence shown here is derived from an EMBL/GenBank/DDBJ whole genome shotgun (WGS) entry which is preliminary data.</text>
</comment>
<dbReference type="InterPro" id="IPR008331">
    <property type="entry name" value="Ferritin_DPS_dom"/>
</dbReference>
<organism evidence="6 7">
    <name type="scientific">Aeromicrobium camelliae</name>
    <dbReference type="NCBI Taxonomy" id="1538144"/>
    <lineage>
        <taxon>Bacteria</taxon>
        <taxon>Bacillati</taxon>
        <taxon>Actinomycetota</taxon>
        <taxon>Actinomycetes</taxon>
        <taxon>Propionibacteriales</taxon>
        <taxon>Nocardioidaceae</taxon>
        <taxon>Aeromicrobium</taxon>
    </lineage>
</organism>
<dbReference type="PRINTS" id="PR01346">
    <property type="entry name" value="HELNAPAPROT"/>
</dbReference>
<dbReference type="PANTHER" id="PTHR47756:SF2">
    <property type="entry name" value="BLL6612 PROTEIN"/>
    <property type="match status" value="1"/>
</dbReference>
<dbReference type="InterPro" id="IPR013325">
    <property type="entry name" value="RNA_pol_sigma_r2"/>
</dbReference>
<feature type="domain" description="Ferritin/DPS" evidence="4">
    <location>
        <begin position="451"/>
        <end position="590"/>
    </location>
</feature>
<dbReference type="GO" id="GO:0008199">
    <property type="term" value="F:ferric iron binding"/>
    <property type="evidence" value="ECO:0007669"/>
    <property type="project" value="InterPro"/>
</dbReference>
<evidence type="ECO:0000259" key="4">
    <source>
        <dbReference type="Pfam" id="PF00210"/>
    </source>
</evidence>
<name>A0A3N6WNH3_9ACTN</name>
<dbReference type="Gene3D" id="1.20.1260.10">
    <property type="match status" value="1"/>
</dbReference>
<gene>
    <name evidence="6" type="ORF">EHW97_11830</name>
</gene>
<dbReference type="InterPro" id="IPR002177">
    <property type="entry name" value="DPS_DNA-bd"/>
</dbReference>
<proteinExistence type="inferred from homology"/>
<evidence type="ECO:0000256" key="2">
    <source>
        <dbReference type="RuleBase" id="RU003875"/>
    </source>
</evidence>
<evidence type="ECO:0000256" key="3">
    <source>
        <dbReference type="SAM" id="MobiDB-lite"/>
    </source>
</evidence>
<reference evidence="6 7" key="1">
    <citation type="submission" date="2018-11" db="EMBL/GenBank/DDBJ databases">
        <authorList>
            <person name="Li F."/>
        </authorList>
    </citation>
    <scope>NUCLEOTIDE SEQUENCE [LARGE SCALE GENOMIC DNA]</scope>
    <source>
        <strain evidence="6 7">YS17T</strain>
    </source>
</reference>
<accession>A0A3N6WNH3</accession>
<dbReference type="EMBL" id="RQJX01000016">
    <property type="protein sequence ID" value="RQN02903.1"/>
    <property type="molecule type" value="Genomic_DNA"/>
</dbReference>
<dbReference type="Gene3D" id="1.10.1740.10">
    <property type="match status" value="1"/>
</dbReference>
<dbReference type="InterPro" id="IPR023188">
    <property type="entry name" value="DPS_DNA-bd_CS"/>
</dbReference>
<protein>
    <submittedName>
        <fullName evidence="6">Uncharacterized protein</fullName>
    </submittedName>
</protein>
<evidence type="ECO:0000259" key="5">
    <source>
        <dbReference type="Pfam" id="PF20239"/>
    </source>
</evidence>
<feature type="region of interest" description="Disordered" evidence="3">
    <location>
        <begin position="1"/>
        <end position="20"/>
    </location>
</feature>
<evidence type="ECO:0000256" key="1">
    <source>
        <dbReference type="ARBA" id="ARBA00009497"/>
    </source>
</evidence>
<dbReference type="AlphaFoldDB" id="A0A3N6WNH3"/>
<evidence type="ECO:0000313" key="6">
    <source>
        <dbReference type="EMBL" id="RQN02903.1"/>
    </source>
</evidence>
<comment type="similarity">
    <text evidence="1 2">Belongs to the Dps family.</text>
</comment>
<dbReference type="GO" id="GO:0006352">
    <property type="term" value="P:DNA-templated transcription initiation"/>
    <property type="evidence" value="ECO:0007669"/>
    <property type="project" value="InterPro"/>
</dbReference>
<feature type="region of interest" description="Disordered" evidence="3">
    <location>
        <begin position="410"/>
        <end position="432"/>
    </location>
</feature>
<dbReference type="InterPro" id="IPR012347">
    <property type="entry name" value="Ferritin-like"/>
</dbReference>
<dbReference type="GO" id="GO:0016722">
    <property type="term" value="F:oxidoreductase activity, acting on metal ions"/>
    <property type="evidence" value="ECO:0007669"/>
    <property type="project" value="InterPro"/>
</dbReference>
<dbReference type="SUPFAM" id="SSF88946">
    <property type="entry name" value="Sigma2 domain of RNA polymerase sigma factors"/>
    <property type="match status" value="1"/>
</dbReference>
<dbReference type="RefSeq" id="WP_124237380.1">
    <property type="nucleotide sequence ID" value="NZ_JBHUFI010000008.1"/>
</dbReference>
<dbReference type="PROSITE" id="PS00818">
    <property type="entry name" value="DPS_1"/>
    <property type="match status" value="1"/>
</dbReference>
<dbReference type="CDD" id="cd01043">
    <property type="entry name" value="DPS"/>
    <property type="match status" value="1"/>
</dbReference>
<feature type="compositionally biased region" description="Basic and acidic residues" evidence="3">
    <location>
        <begin position="1"/>
        <end position="16"/>
    </location>
</feature>
<dbReference type="InterPro" id="IPR009078">
    <property type="entry name" value="Ferritin-like_SF"/>
</dbReference>
<evidence type="ECO:0000313" key="7">
    <source>
        <dbReference type="Proteomes" id="UP000275225"/>
    </source>
</evidence>
<sequence>MADAERRRDALRRGESDLPEENASIDQIAGVFRAERARAVSVIAHATGGDVDLAVDAVADAFEEATRHWPDRGTPPSCRHWILETARRKAVERLRRTGADPAALAALAQGTDASADERLALIFTCCHPAQAFPAQVALTLHLVGGLTTAEIAGVFVAPEPLMAQRLERAKAPILNGAIAFAEPEQRDRQRRLDAVLAVLYLIFNEGYVGSQSTSLTDDDLSTKAIAMTRMVLELLPHEDDVRGLLALMLFIQARRAARVRPDGELVALPEQDRRLWDRVMTAEARFLLRQARRSRRRTRYTVEAQIQAEYAATIDGGTPQWDRILAHYDELRILAPSPAMELNSAVALAEVDGPEAALEAVDAVPAQSHLWFAVKTDLLERLGRPDEAADVWRTGAELAGNLTEQAYMTTRSARDASSCEDDTPPYGEDMPATPKYTVPGLSLEDGQQVAAMLQDRLNALNDLMLTLKHVHWNVVGPHFIAVHEMIDPHVVEVRDMVDETAERIATLGVAPQGTPTAIVEGRTWKGYPLDRATTTEHLKALDEVYVGLLDDHRKVQAQVAEIDPITEDMLIGQIKTMELFHWFVRAHLENQGGQLDN</sequence>
<dbReference type="InterPro" id="IPR046531">
    <property type="entry name" value="DUF6596"/>
</dbReference>
<dbReference type="Proteomes" id="UP000275225">
    <property type="component" value="Unassembled WGS sequence"/>
</dbReference>
<dbReference type="Pfam" id="PF00210">
    <property type="entry name" value="Ferritin"/>
    <property type="match status" value="1"/>
</dbReference>
<keyword evidence="7" id="KW-1185">Reference proteome</keyword>